<organism evidence="1 2">
    <name type="scientific">Mycetohabitans rhizoxinica (strain DSM 19002 / CIP 109453 / HKI 454)</name>
    <name type="common">Paraburkholderia rhizoxinica</name>
    <dbReference type="NCBI Taxonomy" id="882378"/>
    <lineage>
        <taxon>Bacteria</taxon>
        <taxon>Pseudomonadati</taxon>
        <taxon>Pseudomonadota</taxon>
        <taxon>Betaproteobacteria</taxon>
        <taxon>Burkholderiales</taxon>
        <taxon>Burkholderiaceae</taxon>
        <taxon>Mycetohabitans</taxon>
    </lineage>
</organism>
<dbReference type="AlphaFoldDB" id="E5AMH4"/>
<proteinExistence type="predicted"/>
<reference evidence="1 2" key="1">
    <citation type="journal article" date="2011" name="J. Bacteriol.">
        <title>Complete genome sequence of Burkholderia rhizoxinica, an endosymbiont of Rhizopus microsporus.</title>
        <authorList>
            <person name="Lackner G."/>
            <person name="Moebius N."/>
            <person name="Partida-Martinez L."/>
            <person name="Hertweck C."/>
        </authorList>
    </citation>
    <scope>NUCLEOTIDE SEQUENCE [LARGE SCALE GENOMIC DNA]</scope>
    <source>
        <strain evidence="2">DSM 19002 / CIP 109453 / HKI 454</strain>
    </source>
</reference>
<evidence type="ECO:0000313" key="1">
    <source>
        <dbReference type="EMBL" id="CBW76206.1"/>
    </source>
</evidence>
<dbReference type="Proteomes" id="UP000007437">
    <property type="component" value="Chromosome"/>
</dbReference>
<dbReference type="EMBL" id="FR687359">
    <property type="protein sequence ID" value="CBW76206.1"/>
    <property type="molecule type" value="Genomic_DNA"/>
</dbReference>
<sequence>MRTAVCATRALAGIALVQAEENVVLIKRSHWKAVPPSALSRL</sequence>
<protein>
    <submittedName>
        <fullName evidence="1">Uncharacterized protein</fullName>
    </submittedName>
</protein>
<evidence type="ECO:0000313" key="2">
    <source>
        <dbReference type="Proteomes" id="UP000007437"/>
    </source>
</evidence>
<dbReference type="KEGG" id="brh:RBRH_04084"/>
<gene>
    <name evidence="1" type="ordered locus">RBRH_04084</name>
</gene>
<name>E5AMH4_MYCRK</name>
<accession>E5AMH4</accession>
<dbReference type="HOGENOM" id="CLU_3248529_0_0_4"/>